<dbReference type="PANTHER" id="PTHR11070:SF2">
    <property type="entry name" value="ATP-DEPENDENT DNA HELICASE SRS2"/>
    <property type="match status" value="1"/>
</dbReference>
<comment type="catalytic activity">
    <reaction evidence="6">
        <text>Couples ATP hydrolysis with the unwinding of duplex DNA by translocating in the 3'-5' direction.</text>
        <dbReference type="EC" id="5.6.2.4"/>
    </reaction>
</comment>
<dbReference type="EMBL" id="WFKJ01000042">
    <property type="protein sequence ID" value="KAB7888958.1"/>
    <property type="molecule type" value="Genomic_DNA"/>
</dbReference>
<dbReference type="Pfam" id="PF13245">
    <property type="entry name" value="AAA_19"/>
    <property type="match status" value="1"/>
</dbReference>
<dbReference type="EC" id="5.6.2.4" evidence="7"/>
<feature type="binding site" evidence="10">
    <location>
        <begin position="150"/>
        <end position="157"/>
    </location>
    <ligand>
        <name>ATP</name>
        <dbReference type="ChEBI" id="CHEBI:30616"/>
    </ligand>
</feature>
<keyword evidence="1 10" id="KW-0547">Nucleotide-binding</keyword>
<keyword evidence="14" id="KW-1185">Reference proteome</keyword>
<dbReference type="Pfam" id="PF13361">
    <property type="entry name" value="UvrD_C"/>
    <property type="match status" value="1"/>
</dbReference>
<evidence type="ECO:0000256" key="5">
    <source>
        <dbReference type="ARBA" id="ARBA00023235"/>
    </source>
</evidence>
<dbReference type="InterPro" id="IPR027417">
    <property type="entry name" value="P-loop_NTPase"/>
</dbReference>
<evidence type="ECO:0000313" key="14">
    <source>
        <dbReference type="Proteomes" id="UP000461010"/>
    </source>
</evidence>
<reference evidence="13 14" key="1">
    <citation type="submission" date="2019-10" db="EMBL/GenBank/DDBJ databases">
        <title>Poseidonibacter ostreae sp. nov., isolated from the gut of the Ostrea denselamellosa.</title>
        <authorList>
            <person name="Choi A."/>
        </authorList>
    </citation>
    <scope>NUCLEOTIDE SEQUENCE [LARGE SCALE GENOMIC DNA]</scope>
    <source>
        <strain evidence="13 14">SJOD-M-5</strain>
    </source>
</reference>
<evidence type="ECO:0000256" key="4">
    <source>
        <dbReference type="ARBA" id="ARBA00022840"/>
    </source>
</evidence>
<feature type="domain" description="UvrD-like helicase C-terminal" evidence="12">
    <location>
        <begin position="369"/>
        <end position="628"/>
    </location>
</feature>
<dbReference type="PROSITE" id="PS51198">
    <property type="entry name" value="UVRD_HELICASE_ATP_BIND"/>
    <property type="match status" value="1"/>
</dbReference>
<comment type="caution">
    <text evidence="13">The sequence shown here is derived from an EMBL/GenBank/DDBJ whole genome shotgun (WGS) entry which is preliminary data.</text>
</comment>
<organism evidence="13 14">
    <name type="scientific">Poseidonibacter ostreae</name>
    <dbReference type="NCBI Taxonomy" id="2654171"/>
    <lineage>
        <taxon>Bacteria</taxon>
        <taxon>Pseudomonadati</taxon>
        <taxon>Campylobacterota</taxon>
        <taxon>Epsilonproteobacteria</taxon>
        <taxon>Campylobacterales</taxon>
        <taxon>Arcobacteraceae</taxon>
        <taxon>Poseidonibacter</taxon>
    </lineage>
</organism>
<dbReference type="CDD" id="cd17932">
    <property type="entry name" value="DEXQc_UvrD"/>
    <property type="match status" value="1"/>
</dbReference>
<evidence type="ECO:0000256" key="9">
    <source>
        <dbReference type="ARBA" id="ARBA00048988"/>
    </source>
</evidence>
<dbReference type="RefSeq" id="WP_152191389.1">
    <property type="nucleotide sequence ID" value="NZ_WFKI01000030.1"/>
</dbReference>
<dbReference type="InterPro" id="IPR014017">
    <property type="entry name" value="DNA_helicase_UvrD-like_C"/>
</dbReference>
<evidence type="ECO:0000259" key="12">
    <source>
        <dbReference type="PROSITE" id="PS51217"/>
    </source>
</evidence>
<accession>A0ABQ6VPA4</accession>
<keyword evidence="3 10" id="KW-0347">Helicase</keyword>
<feature type="domain" description="UvrD-like helicase ATP-binding" evidence="11">
    <location>
        <begin position="129"/>
        <end position="368"/>
    </location>
</feature>
<dbReference type="SUPFAM" id="SSF52540">
    <property type="entry name" value="P-loop containing nucleoside triphosphate hydrolases"/>
    <property type="match status" value="1"/>
</dbReference>
<evidence type="ECO:0000259" key="11">
    <source>
        <dbReference type="PROSITE" id="PS51198"/>
    </source>
</evidence>
<evidence type="ECO:0000256" key="7">
    <source>
        <dbReference type="ARBA" id="ARBA00034808"/>
    </source>
</evidence>
<keyword evidence="5" id="KW-0413">Isomerase</keyword>
<evidence type="ECO:0000256" key="8">
    <source>
        <dbReference type="ARBA" id="ARBA00034923"/>
    </source>
</evidence>
<evidence type="ECO:0000256" key="10">
    <source>
        <dbReference type="PROSITE-ProRule" id="PRU00560"/>
    </source>
</evidence>
<dbReference type="InterPro" id="IPR014016">
    <property type="entry name" value="UvrD-like_ATP-bd"/>
</dbReference>
<evidence type="ECO:0000313" key="13">
    <source>
        <dbReference type="EMBL" id="KAB7888958.1"/>
    </source>
</evidence>
<dbReference type="InterPro" id="IPR000212">
    <property type="entry name" value="DNA_helicase_UvrD/REP"/>
</dbReference>
<comment type="catalytic activity">
    <reaction evidence="9">
        <text>ATP + H2O = ADP + phosphate + H(+)</text>
        <dbReference type="Rhea" id="RHEA:13065"/>
        <dbReference type="ChEBI" id="CHEBI:15377"/>
        <dbReference type="ChEBI" id="CHEBI:15378"/>
        <dbReference type="ChEBI" id="CHEBI:30616"/>
        <dbReference type="ChEBI" id="CHEBI:43474"/>
        <dbReference type="ChEBI" id="CHEBI:456216"/>
        <dbReference type="EC" id="5.6.2.4"/>
    </reaction>
</comment>
<evidence type="ECO:0000256" key="6">
    <source>
        <dbReference type="ARBA" id="ARBA00034617"/>
    </source>
</evidence>
<dbReference type="Proteomes" id="UP000461010">
    <property type="component" value="Unassembled WGS sequence"/>
</dbReference>
<proteinExistence type="predicted"/>
<dbReference type="Gene3D" id="3.40.50.300">
    <property type="entry name" value="P-loop containing nucleotide triphosphate hydrolases"/>
    <property type="match status" value="3"/>
</dbReference>
<keyword evidence="2 10" id="KW-0378">Hydrolase</keyword>
<evidence type="ECO:0000256" key="2">
    <source>
        <dbReference type="ARBA" id="ARBA00022801"/>
    </source>
</evidence>
<keyword evidence="4 10" id="KW-0067">ATP-binding</keyword>
<dbReference type="PANTHER" id="PTHR11070">
    <property type="entry name" value="UVRD / RECB / PCRA DNA HELICASE FAMILY MEMBER"/>
    <property type="match status" value="1"/>
</dbReference>
<gene>
    <name evidence="13" type="ORF">GBG18_12050</name>
</gene>
<dbReference type="PROSITE" id="PS51217">
    <property type="entry name" value="UVRD_HELICASE_CTER"/>
    <property type="match status" value="1"/>
</dbReference>
<evidence type="ECO:0000256" key="3">
    <source>
        <dbReference type="ARBA" id="ARBA00022806"/>
    </source>
</evidence>
<protein>
    <recommendedName>
        <fullName evidence="7">DNA 3'-5' helicase</fullName>
        <ecNumber evidence="7">5.6.2.4</ecNumber>
    </recommendedName>
    <alternativeName>
        <fullName evidence="8">DNA 3'-5' helicase II</fullName>
    </alternativeName>
</protein>
<evidence type="ECO:0000256" key="1">
    <source>
        <dbReference type="ARBA" id="ARBA00022741"/>
    </source>
</evidence>
<name>A0ABQ6VPA4_9BACT</name>
<sequence>MTEEIQQIYTEINTLDNSLIKNENKANELRKSFEKLLKLILGYDPSESKITLHDMINEYATKQQKYNLQYICHNLRKDLNQWSHDTPNKLTDIELNDYIVRYKNIIQAISGLDNILKKEDIQSFSLELLTLNEKQKNAITSQSKITLVNAGPGTGKTHLTVGRILNELNTNSTKKIFGLSFTNKASEELGHKIDDKIFLTNLADTKDNIFTGTIHSFALYFIQEYFEFNQKEFEFIIIDDTELQDIKDEFQNNTNEISDYLKENKILTFDMIIDMFLNTIKNNDKFKDFLSNKVDEIIIDEAQDLDKLQYEILYLLYSNIKNIKLFFVGDQRQNIYAFKGGSLNNIMEYFNNEKDFSYIELEYSYRCPQNILSFVNKFNFNDCKNPSLSNAVNNNGNKLILNEFENKEEEASWIAKQIITKKSEGAKLKDIAIIWSNTFYFQEILETFNNYEISFKVFGGQYILSPYIKLLRLVINLINTNNNYVLKSIQNFWINTELNGENIDDILVPLSDMDFSKKESYEKLYKILKFIKLKQSIEVSVIDIISDFISLVDNERMFDDKVIEEFSALKLIIENDLLLDNYDKFKLSFSPNHPELGQFYSRSDEIVQSEYEDSNDFVTVTTIHSAKGLEWDNVIIPGMAQDSFPRWFSDEKIKQEELPNELKKFYVACTRAKTNLYFTRPKNVTIKSKKNGQYYTFPRDVSLFVKGL</sequence>